<comment type="caution">
    <text evidence="1">The sequence shown here is derived from an EMBL/GenBank/DDBJ whole genome shotgun (WGS) entry which is preliminary data.</text>
</comment>
<sequence length="141" mass="14013">GTDTASVSDTLTVDVTGVSDGAILNVSDASGLEDSAVALDIDTALLDDSESLQITITDVPDGAILSTGTDNGDGTWSLTPDQLEGLTITPPTDFSGEIGLTVLVSSADGNDTAVVMAELTVDVAAVADAPTLDVTNATGTE</sequence>
<feature type="non-terminal residue" evidence="1">
    <location>
        <position position="141"/>
    </location>
</feature>
<dbReference type="RefSeq" id="WP_169715099.1">
    <property type="nucleotide sequence ID" value="NZ_JFKB01000062.1"/>
</dbReference>
<dbReference type="AlphaFoldDB" id="A0A1Y2L5C3"/>
<reference evidence="1 2" key="1">
    <citation type="submission" date="2014-03" db="EMBL/GenBank/DDBJ databases">
        <title>The draft genome sequence of Thalassospira alkalitolerans JCM 18968.</title>
        <authorList>
            <person name="Lai Q."/>
            <person name="Shao Z."/>
        </authorList>
    </citation>
    <scope>NUCLEOTIDE SEQUENCE [LARGE SCALE GENOMIC DNA]</scope>
    <source>
        <strain evidence="1 2">JCM 18968</strain>
    </source>
</reference>
<evidence type="ECO:0000313" key="1">
    <source>
        <dbReference type="EMBL" id="OSQ41627.1"/>
    </source>
</evidence>
<evidence type="ECO:0000313" key="2">
    <source>
        <dbReference type="Proteomes" id="UP000193396"/>
    </source>
</evidence>
<feature type="non-terminal residue" evidence="1">
    <location>
        <position position="1"/>
    </location>
</feature>
<accession>A0A1Y2L5C3</accession>
<dbReference type="EMBL" id="JFKB01000062">
    <property type="protein sequence ID" value="OSQ41627.1"/>
    <property type="molecule type" value="Genomic_DNA"/>
</dbReference>
<name>A0A1Y2L5C3_9PROT</name>
<proteinExistence type="predicted"/>
<dbReference type="Proteomes" id="UP000193396">
    <property type="component" value="Unassembled WGS sequence"/>
</dbReference>
<dbReference type="STRING" id="1293890.TALK_21910"/>
<protein>
    <submittedName>
        <fullName evidence="1">Uncharacterized protein</fullName>
    </submittedName>
</protein>
<organism evidence="1 2">
    <name type="scientific">Thalassospira alkalitolerans</name>
    <dbReference type="NCBI Taxonomy" id="1293890"/>
    <lineage>
        <taxon>Bacteria</taxon>
        <taxon>Pseudomonadati</taxon>
        <taxon>Pseudomonadota</taxon>
        <taxon>Alphaproteobacteria</taxon>
        <taxon>Rhodospirillales</taxon>
        <taxon>Thalassospiraceae</taxon>
        <taxon>Thalassospira</taxon>
    </lineage>
</organism>
<keyword evidence="2" id="KW-1185">Reference proteome</keyword>
<gene>
    <name evidence="1" type="ORF">TALK_21910</name>
</gene>